<dbReference type="Proteomes" id="UP000035682">
    <property type="component" value="Unplaced"/>
</dbReference>
<keyword evidence="3" id="KW-1185">Reference proteome</keyword>
<organism evidence="2">
    <name type="scientific">Strongyloides ratti</name>
    <name type="common">Parasitic roundworm</name>
    <dbReference type="NCBI Taxonomy" id="34506"/>
    <lineage>
        <taxon>Eukaryota</taxon>
        <taxon>Metazoa</taxon>
        <taxon>Ecdysozoa</taxon>
        <taxon>Nematoda</taxon>
        <taxon>Chromadorea</taxon>
        <taxon>Rhabditida</taxon>
        <taxon>Tylenchina</taxon>
        <taxon>Panagrolaimomorpha</taxon>
        <taxon>Strongyloidoidea</taxon>
        <taxon>Strongyloididae</taxon>
        <taxon>Strongyloides</taxon>
    </lineage>
</organism>
<evidence type="ECO:0000313" key="3">
    <source>
        <dbReference type="Proteomes" id="UP000035682"/>
    </source>
</evidence>
<evidence type="ECO:0000313" key="4">
    <source>
        <dbReference type="WBParaSite" id="SRAE_1000107900.1"/>
    </source>
</evidence>
<dbReference type="AlphaFoldDB" id="A0A090KZ65"/>
<gene>
    <name evidence="2 4 5" type="ORF">SRAE_1000107900</name>
</gene>
<feature type="transmembrane region" description="Helical" evidence="1">
    <location>
        <begin position="20"/>
        <end position="44"/>
    </location>
</feature>
<keyword evidence="1" id="KW-0472">Membrane</keyword>
<feature type="transmembrane region" description="Helical" evidence="1">
    <location>
        <begin position="74"/>
        <end position="95"/>
    </location>
</feature>
<keyword evidence="1" id="KW-0812">Transmembrane</keyword>
<dbReference type="EMBL" id="LN609528">
    <property type="protein sequence ID" value="CEF62810.1"/>
    <property type="molecule type" value="Genomic_DNA"/>
</dbReference>
<sequence>MIFLVYLESGVIDINFNTRLYCWVSNCLYGLGLLGSVSIFYILVVERTIANSIAINTTGLRRRIIRLELLQSTYILTSITIILITLITHFKLYFLTKRSFKKMNKVQPTNHKQISCIKNENDIYFQQLKKQWD</sequence>
<proteinExistence type="predicted"/>
<evidence type="ECO:0000313" key="2">
    <source>
        <dbReference type="EMBL" id="CEF62810.1"/>
    </source>
</evidence>
<dbReference type="GeneID" id="36375175"/>
<evidence type="ECO:0000256" key="1">
    <source>
        <dbReference type="SAM" id="Phobius"/>
    </source>
</evidence>
<keyword evidence="1" id="KW-1133">Transmembrane helix</keyword>
<evidence type="ECO:0000313" key="5">
    <source>
        <dbReference type="WormBase" id="SRAE_1000107900"/>
    </source>
</evidence>
<reference evidence="2 3" key="1">
    <citation type="submission" date="2014-09" db="EMBL/GenBank/DDBJ databases">
        <authorList>
            <person name="Martin A.A."/>
        </authorList>
    </citation>
    <scope>NUCLEOTIDE SEQUENCE</scope>
    <source>
        <strain evidence="3">ED321</strain>
        <strain evidence="2">ED321 Heterogonic</strain>
    </source>
</reference>
<name>A0A090KZ65_STRRB</name>
<dbReference type="WBParaSite" id="SRAE_1000107900.1">
    <property type="protein sequence ID" value="SRAE_1000107900.1"/>
    <property type="gene ID" value="WBGene00257680"/>
</dbReference>
<protein>
    <submittedName>
        <fullName evidence="2 4">Uncharacterized protein</fullName>
    </submittedName>
</protein>
<accession>A0A090KZ65</accession>
<dbReference type="RefSeq" id="XP_024502012.1">
    <property type="nucleotide sequence ID" value="XM_024647989.1"/>
</dbReference>
<dbReference type="CTD" id="36375175"/>
<dbReference type="WormBase" id="SRAE_1000107900">
    <property type="protein sequence ID" value="SRP04834"/>
    <property type="gene ID" value="WBGene00257680"/>
</dbReference>
<reference evidence="4" key="2">
    <citation type="submission" date="2020-12" db="UniProtKB">
        <authorList>
            <consortium name="WormBaseParasite"/>
        </authorList>
    </citation>
    <scope>IDENTIFICATION</scope>
</reference>